<dbReference type="InterPro" id="IPR036439">
    <property type="entry name" value="Dockerin_dom_sf"/>
</dbReference>
<dbReference type="EMBL" id="SJPY01000007">
    <property type="protein sequence ID" value="TWU37533.1"/>
    <property type="molecule type" value="Genomic_DNA"/>
</dbReference>
<dbReference type="AlphaFoldDB" id="A0A5C6DJI0"/>
<dbReference type="InterPro" id="IPR035940">
    <property type="entry name" value="CAP_sf"/>
</dbReference>
<dbReference type="SUPFAM" id="SSF63446">
    <property type="entry name" value="Type I dockerin domain"/>
    <property type="match status" value="1"/>
</dbReference>
<dbReference type="InterPro" id="IPR002105">
    <property type="entry name" value="Dockerin_1_rpt"/>
</dbReference>
<keyword evidence="3" id="KW-1185">Reference proteome</keyword>
<dbReference type="GO" id="GO:0004553">
    <property type="term" value="F:hydrolase activity, hydrolyzing O-glycosyl compounds"/>
    <property type="evidence" value="ECO:0007669"/>
    <property type="project" value="InterPro"/>
</dbReference>
<evidence type="ECO:0000313" key="2">
    <source>
        <dbReference type="EMBL" id="TWU37533.1"/>
    </source>
</evidence>
<dbReference type="Pfam" id="PF00188">
    <property type="entry name" value="CAP"/>
    <property type="match status" value="1"/>
</dbReference>
<dbReference type="PANTHER" id="PTHR31157">
    <property type="entry name" value="SCP DOMAIN-CONTAINING PROTEIN"/>
    <property type="match status" value="1"/>
</dbReference>
<dbReference type="CDD" id="cd14256">
    <property type="entry name" value="Dockerin_I"/>
    <property type="match status" value="1"/>
</dbReference>
<dbReference type="CDD" id="cd05379">
    <property type="entry name" value="CAP_bacterial"/>
    <property type="match status" value="1"/>
</dbReference>
<organism evidence="2 3">
    <name type="scientific">Novipirellula aureliae</name>
    <dbReference type="NCBI Taxonomy" id="2527966"/>
    <lineage>
        <taxon>Bacteria</taxon>
        <taxon>Pseudomonadati</taxon>
        <taxon>Planctomycetota</taxon>
        <taxon>Planctomycetia</taxon>
        <taxon>Pirellulales</taxon>
        <taxon>Pirellulaceae</taxon>
        <taxon>Novipirellula</taxon>
    </lineage>
</organism>
<accession>A0A5C6DJI0</accession>
<dbReference type="Pfam" id="PF00404">
    <property type="entry name" value="Dockerin_1"/>
    <property type="match status" value="1"/>
</dbReference>
<dbReference type="PANTHER" id="PTHR31157:SF1">
    <property type="entry name" value="SCP DOMAIN-CONTAINING PROTEIN"/>
    <property type="match status" value="1"/>
</dbReference>
<dbReference type="GO" id="GO:0000272">
    <property type="term" value="P:polysaccharide catabolic process"/>
    <property type="evidence" value="ECO:0007669"/>
    <property type="project" value="InterPro"/>
</dbReference>
<dbReference type="RefSeq" id="WP_146601518.1">
    <property type="nucleotide sequence ID" value="NZ_SJPY01000007.1"/>
</dbReference>
<proteinExistence type="predicted"/>
<dbReference type="Proteomes" id="UP000315471">
    <property type="component" value="Unassembled WGS sequence"/>
</dbReference>
<dbReference type="Gene3D" id="1.10.1330.10">
    <property type="entry name" value="Dockerin domain"/>
    <property type="match status" value="1"/>
</dbReference>
<comment type="caution">
    <text evidence="2">The sequence shown here is derived from an EMBL/GenBank/DDBJ whole genome shotgun (WGS) entry which is preliminary data.</text>
</comment>
<evidence type="ECO:0000259" key="1">
    <source>
        <dbReference type="Pfam" id="PF00188"/>
    </source>
</evidence>
<protein>
    <submittedName>
        <fullName evidence="2">Dockerin type I repeat protein</fullName>
    </submittedName>
</protein>
<feature type="domain" description="SCP" evidence="1">
    <location>
        <begin position="51"/>
        <end position="187"/>
    </location>
</feature>
<dbReference type="InterPro" id="IPR014044">
    <property type="entry name" value="CAP_dom"/>
</dbReference>
<reference evidence="2 3" key="1">
    <citation type="submission" date="2019-02" db="EMBL/GenBank/DDBJ databases">
        <title>Deep-cultivation of Planctomycetes and their phenomic and genomic characterization uncovers novel biology.</title>
        <authorList>
            <person name="Wiegand S."/>
            <person name="Jogler M."/>
            <person name="Boedeker C."/>
            <person name="Pinto D."/>
            <person name="Vollmers J."/>
            <person name="Rivas-Marin E."/>
            <person name="Kohn T."/>
            <person name="Peeters S.H."/>
            <person name="Heuer A."/>
            <person name="Rast P."/>
            <person name="Oberbeckmann S."/>
            <person name="Bunk B."/>
            <person name="Jeske O."/>
            <person name="Meyerdierks A."/>
            <person name="Storesund J.E."/>
            <person name="Kallscheuer N."/>
            <person name="Luecker S."/>
            <person name="Lage O.M."/>
            <person name="Pohl T."/>
            <person name="Merkel B.J."/>
            <person name="Hornburger P."/>
            <person name="Mueller R.-W."/>
            <person name="Bruemmer F."/>
            <person name="Labrenz M."/>
            <person name="Spormann A.M."/>
            <person name="Op Den Camp H."/>
            <person name="Overmann J."/>
            <person name="Amann R."/>
            <person name="Jetten M.S.M."/>
            <person name="Mascher T."/>
            <person name="Medema M.H."/>
            <person name="Devos D.P."/>
            <person name="Kaster A.-K."/>
            <person name="Ovreas L."/>
            <person name="Rohde M."/>
            <person name="Galperin M.Y."/>
            <person name="Jogler C."/>
        </authorList>
    </citation>
    <scope>NUCLEOTIDE SEQUENCE [LARGE SCALE GENOMIC DNA]</scope>
    <source>
        <strain evidence="2 3">Q31b</strain>
    </source>
</reference>
<dbReference type="SUPFAM" id="SSF55797">
    <property type="entry name" value="PR-1-like"/>
    <property type="match status" value="1"/>
</dbReference>
<sequence>MFTITVSKSWFGQRRRTLRVESLEQRCMLAAEYGFEQPMIDVSSAEQLMVERINWARANPSGEASRLGIGLNDDLDAGKISTTPKQPLAPDASLSRAAELHSLDMILRDYFAHDTPEGVSPWTRAANQGYTRPTGENIAFNWTTGGDFGLVVQEAHDILFRSAGHRVNLMLDRAAEVGIGIEQNPNEDPGFPGFASVLSTQMFGSTGPTPAITGVVYSDSVIDDDFYSIGEGQSQIRIEATDDVGKTYWTSTGDAGGYALRIPKGTYTIVASDAAGQRQTDLGRVVVDSENIKLDVLDDDWDNSRPDTFDVFDCNHDGNVTAADALLIINRLGTKQVAYDALLDVNHDNKVTAGDALMVINELQQTPQVTQPPVDAPLSEAMDEAVSEAVRRFSDGFTAMPDASEIVIESSIPVIWTNSKFNLRDGGDPVPTAGYQIVLRFGTVLGEYRASTTGGILKAGNVYVNDYMADGDELCCPFKTFSAACEQAVRDAVFAILVGRIHSTS</sequence>
<gene>
    <name evidence="2" type="ORF">Q31b_43210</name>
</gene>
<evidence type="ECO:0000313" key="3">
    <source>
        <dbReference type="Proteomes" id="UP000315471"/>
    </source>
</evidence>
<name>A0A5C6DJI0_9BACT</name>
<dbReference type="Gene3D" id="3.40.33.10">
    <property type="entry name" value="CAP"/>
    <property type="match status" value="1"/>
</dbReference>
<dbReference type="OrthoDB" id="239795at2"/>